<evidence type="ECO:0000313" key="2">
    <source>
        <dbReference type="Proteomes" id="UP001186974"/>
    </source>
</evidence>
<gene>
    <name evidence="1" type="ORF">LTS18_004335</name>
</gene>
<accession>A0ACC3DT09</accession>
<feature type="non-terminal residue" evidence="1">
    <location>
        <position position="1"/>
    </location>
</feature>
<reference evidence="1" key="1">
    <citation type="submission" date="2024-09" db="EMBL/GenBank/DDBJ databases">
        <title>Black Yeasts Isolated from many extreme environments.</title>
        <authorList>
            <person name="Coleine C."/>
            <person name="Stajich J.E."/>
            <person name="Selbmann L."/>
        </authorList>
    </citation>
    <scope>NUCLEOTIDE SEQUENCE</scope>
    <source>
        <strain evidence="1">CCFEE 5737</strain>
    </source>
</reference>
<comment type="caution">
    <text evidence="1">The sequence shown here is derived from an EMBL/GenBank/DDBJ whole genome shotgun (WGS) entry which is preliminary data.</text>
</comment>
<dbReference type="Proteomes" id="UP001186974">
    <property type="component" value="Unassembled WGS sequence"/>
</dbReference>
<name>A0ACC3DT09_9PEZI</name>
<keyword evidence="2" id="KW-1185">Reference proteome</keyword>
<protein>
    <submittedName>
        <fullName evidence="1">Uncharacterized protein</fullName>
    </submittedName>
</protein>
<evidence type="ECO:0000313" key="1">
    <source>
        <dbReference type="EMBL" id="KAK3079642.1"/>
    </source>
</evidence>
<proteinExistence type="predicted"/>
<dbReference type="EMBL" id="JAWDJW010001005">
    <property type="protein sequence ID" value="KAK3079642.1"/>
    <property type="molecule type" value="Genomic_DNA"/>
</dbReference>
<organism evidence="1 2">
    <name type="scientific">Coniosporium uncinatum</name>
    <dbReference type="NCBI Taxonomy" id="93489"/>
    <lineage>
        <taxon>Eukaryota</taxon>
        <taxon>Fungi</taxon>
        <taxon>Dikarya</taxon>
        <taxon>Ascomycota</taxon>
        <taxon>Pezizomycotina</taxon>
        <taxon>Dothideomycetes</taxon>
        <taxon>Dothideomycetes incertae sedis</taxon>
        <taxon>Coniosporium</taxon>
    </lineage>
</organism>
<sequence>LLFLATTDIFTYYYHLYLSGTPYSAPALGSSTFDGNHGNANDHHHHHFGGTKSTLEPGTAAHTATPLAQIPEVPPPPPLGSQQGMGMGMGSSTTTTAAVGDGSGMHADNGQGQSHGAMLGGTHFENHGPGTAAPVPDTIFAETTDVRPQTGYEDVGGGFGGRREGGPAELRHPEAVGGRGWGAPYPMV</sequence>